<name>B4LUD4_DROVI</name>
<evidence type="ECO:0000256" key="5">
    <source>
        <dbReference type="SAM" id="MobiDB-lite"/>
    </source>
</evidence>
<dbReference type="STRING" id="7244.B4LUD4"/>
<proteinExistence type="predicted"/>
<keyword evidence="8" id="KW-1185">Reference proteome</keyword>
<dbReference type="PANTHER" id="PTHR15654">
    <property type="entry name" value="COILED-COIL DOMAIN-CONTAINING PROTEIN 113-RELATED"/>
    <property type="match status" value="1"/>
</dbReference>
<dbReference type="PhylomeDB" id="B4LUD4"/>
<reference evidence="7 8" key="1">
    <citation type="journal article" date="2007" name="Nature">
        <title>Evolution of genes and genomes on the Drosophila phylogeny.</title>
        <authorList>
            <consortium name="Drosophila 12 Genomes Consortium"/>
            <person name="Clark A.G."/>
            <person name="Eisen M.B."/>
            <person name="Smith D.R."/>
            <person name="Bergman C.M."/>
            <person name="Oliver B."/>
            <person name="Markow T.A."/>
            <person name="Kaufman T.C."/>
            <person name="Kellis M."/>
            <person name="Gelbart W."/>
            <person name="Iyer V.N."/>
            <person name="Pollard D.A."/>
            <person name="Sackton T.B."/>
            <person name="Larracuente A.M."/>
            <person name="Singh N.D."/>
            <person name="Abad J.P."/>
            <person name="Abt D.N."/>
            <person name="Adryan B."/>
            <person name="Aguade M."/>
            <person name="Akashi H."/>
            <person name="Anderson W.W."/>
            <person name="Aquadro C.F."/>
            <person name="Ardell D.H."/>
            <person name="Arguello R."/>
            <person name="Artieri C.G."/>
            <person name="Barbash D.A."/>
            <person name="Barker D."/>
            <person name="Barsanti P."/>
            <person name="Batterham P."/>
            <person name="Batzoglou S."/>
            <person name="Begun D."/>
            <person name="Bhutkar A."/>
            <person name="Blanco E."/>
            <person name="Bosak S.A."/>
            <person name="Bradley R.K."/>
            <person name="Brand A.D."/>
            <person name="Brent M.R."/>
            <person name="Brooks A.N."/>
            <person name="Brown R.H."/>
            <person name="Butlin R.K."/>
            <person name="Caggese C."/>
            <person name="Calvi B.R."/>
            <person name="Bernardo de Carvalho A."/>
            <person name="Caspi A."/>
            <person name="Castrezana S."/>
            <person name="Celniker S.E."/>
            <person name="Chang J.L."/>
            <person name="Chapple C."/>
            <person name="Chatterji S."/>
            <person name="Chinwalla A."/>
            <person name="Civetta A."/>
            <person name="Clifton S.W."/>
            <person name="Comeron J.M."/>
            <person name="Costello J.C."/>
            <person name="Coyne J.A."/>
            <person name="Daub J."/>
            <person name="David R.G."/>
            <person name="Delcher A.L."/>
            <person name="Delehaunty K."/>
            <person name="Do C.B."/>
            <person name="Ebling H."/>
            <person name="Edwards K."/>
            <person name="Eickbush T."/>
            <person name="Evans J.D."/>
            <person name="Filipski A."/>
            <person name="Findeiss S."/>
            <person name="Freyhult E."/>
            <person name="Fulton L."/>
            <person name="Fulton R."/>
            <person name="Garcia A.C."/>
            <person name="Gardiner A."/>
            <person name="Garfield D.A."/>
            <person name="Garvin B.E."/>
            <person name="Gibson G."/>
            <person name="Gilbert D."/>
            <person name="Gnerre S."/>
            <person name="Godfrey J."/>
            <person name="Good R."/>
            <person name="Gotea V."/>
            <person name="Gravely B."/>
            <person name="Greenberg A.J."/>
            <person name="Griffiths-Jones S."/>
            <person name="Gross S."/>
            <person name="Guigo R."/>
            <person name="Gustafson E.A."/>
            <person name="Haerty W."/>
            <person name="Hahn M.W."/>
            <person name="Halligan D.L."/>
            <person name="Halpern A.L."/>
            <person name="Halter G.M."/>
            <person name="Han M.V."/>
            <person name="Heger A."/>
            <person name="Hillier L."/>
            <person name="Hinrichs A.S."/>
            <person name="Holmes I."/>
            <person name="Hoskins R.A."/>
            <person name="Hubisz M.J."/>
            <person name="Hultmark D."/>
            <person name="Huntley M.A."/>
            <person name="Jaffe D.B."/>
            <person name="Jagadeeshan S."/>
            <person name="Jeck W.R."/>
            <person name="Johnson J."/>
            <person name="Jones C.D."/>
            <person name="Jordan W.C."/>
            <person name="Karpen G.H."/>
            <person name="Kataoka E."/>
            <person name="Keightley P.D."/>
            <person name="Kheradpour P."/>
            <person name="Kirkness E.F."/>
            <person name="Koerich L.B."/>
            <person name="Kristiansen K."/>
            <person name="Kudrna D."/>
            <person name="Kulathinal R.J."/>
            <person name="Kumar S."/>
            <person name="Kwok R."/>
            <person name="Lander E."/>
            <person name="Langley C.H."/>
            <person name="Lapoint R."/>
            <person name="Lazzaro B.P."/>
            <person name="Lee S.J."/>
            <person name="Levesque L."/>
            <person name="Li R."/>
            <person name="Lin C.F."/>
            <person name="Lin M.F."/>
            <person name="Lindblad-Toh K."/>
            <person name="Llopart A."/>
            <person name="Long M."/>
            <person name="Low L."/>
            <person name="Lozovsky E."/>
            <person name="Lu J."/>
            <person name="Luo M."/>
            <person name="Machado C.A."/>
            <person name="Makalowski W."/>
            <person name="Marzo M."/>
            <person name="Matsuda M."/>
            <person name="Matzkin L."/>
            <person name="McAllister B."/>
            <person name="McBride C.S."/>
            <person name="McKernan B."/>
            <person name="McKernan K."/>
            <person name="Mendez-Lago M."/>
            <person name="Minx P."/>
            <person name="Mollenhauer M.U."/>
            <person name="Montooth K."/>
            <person name="Mount S.M."/>
            <person name="Mu X."/>
            <person name="Myers E."/>
            <person name="Negre B."/>
            <person name="Newfeld S."/>
            <person name="Nielsen R."/>
            <person name="Noor M.A."/>
            <person name="O'Grady P."/>
            <person name="Pachter L."/>
            <person name="Papaceit M."/>
            <person name="Parisi M.J."/>
            <person name="Parisi M."/>
            <person name="Parts L."/>
            <person name="Pedersen J.S."/>
            <person name="Pesole G."/>
            <person name="Phillippy A.M."/>
            <person name="Ponting C.P."/>
            <person name="Pop M."/>
            <person name="Porcelli D."/>
            <person name="Powell J.R."/>
            <person name="Prohaska S."/>
            <person name="Pruitt K."/>
            <person name="Puig M."/>
            <person name="Quesneville H."/>
            <person name="Ram K.R."/>
            <person name="Rand D."/>
            <person name="Rasmussen M.D."/>
            <person name="Reed L.K."/>
            <person name="Reenan R."/>
            <person name="Reily A."/>
            <person name="Remington K.A."/>
            <person name="Rieger T.T."/>
            <person name="Ritchie M.G."/>
            <person name="Robin C."/>
            <person name="Rogers Y.H."/>
            <person name="Rohde C."/>
            <person name="Rozas J."/>
            <person name="Rubenfield M.J."/>
            <person name="Ruiz A."/>
            <person name="Russo S."/>
            <person name="Salzberg S.L."/>
            <person name="Sanchez-Gracia A."/>
            <person name="Saranga D.J."/>
            <person name="Sato H."/>
            <person name="Schaeffer S.W."/>
            <person name="Schatz M.C."/>
            <person name="Schlenke T."/>
            <person name="Schwartz R."/>
            <person name="Segarra C."/>
            <person name="Singh R.S."/>
            <person name="Sirot L."/>
            <person name="Sirota M."/>
            <person name="Sisneros N.B."/>
            <person name="Smith C.D."/>
            <person name="Smith T.F."/>
            <person name="Spieth J."/>
            <person name="Stage D.E."/>
            <person name="Stark A."/>
            <person name="Stephan W."/>
            <person name="Strausberg R.L."/>
            <person name="Strempel S."/>
            <person name="Sturgill D."/>
            <person name="Sutton G."/>
            <person name="Sutton G.G."/>
            <person name="Tao W."/>
            <person name="Teichmann S."/>
            <person name="Tobari Y.N."/>
            <person name="Tomimura Y."/>
            <person name="Tsolas J.M."/>
            <person name="Valente V.L."/>
            <person name="Venter E."/>
            <person name="Venter J.C."/>
            <person name="Vicario S."/>
            <person name="Vieira F.G."/>
            <person name="Vilella A.J."/>
            <person name="Villasante A."/>
            <person name="Walenz B."/>
            <person name="Wang J."/>
            <person name="Wasserman M."/>
            <person name="Watts T."/>
            <person name="Wilson D."/>
            <person name="Wilson R.K."/>
            <person name="Wing R.A."/>
            <person name="Wolfner M.F."/>
            <person name="Wong A."/>
            <person name="Wong G.K."/>
            <person name="Wu C.I."/>
            <person name="Wu G."/>
            <person name="Yamamoto D."/>
            <person name="Yang H.P."/>
            <person name="Yang S.P."/>
            <person name="Yorke J.A."/>
            <person name="Yoshida K."/>
            <person name="Zdobnov E."/>
            <person name="Zhang P."/>
            <person name="Zhang Y."/>
            <person name="Zimin A.V."/>
            <person name="Baldwin J."/>
            <person name="Abdouelleil A."/>
            <person name="Abdulkadir J."/>
            <person name="Abebe A."/>
            <person name="Abera B."/>
            <person name="Abreu J."/>
            <person name="Acer S.C."/>
            <person name="Aftuck L."/>
            <person name="Alexander A."/>
            <person name="An P."/>
            <person name="Anderson E."/>
            <person name="Anderson S."/>
            <person name="Arachi H."/>
            <person name="Azer M."/>
            <person name="Bachantsang P."/>
            <person name="Barry A."/>
            <person name="Bayul T."/>
            <person name="Berlin A."/>
            <person name="Bessette D."/>
            <person name="Bloom T."/>
            <person name="Blye J."/>
            <person name="Boguslavskiy L."/>
            <person name="Bonnet C."/>
            <person name="Boukhgalter B."/>
            <person name="Bourzgui I."/>
            <person name="Brown A."/>
            <person name="Cahill P."/>
            <person name="Channer S."/>
            <person name="Cheshatsang Y."/>
            <person name="Chuda L."/>
            <person name="Citroen M."/>
            <person name="Collymore A."/>
            <person name="Cooke P."/>
            <person name="Costello M."/>
            <person name="D'Aco K."/>
            <person name="Daza R."/>
            <person name="De Haan G."/>
            <person name="DeGray S."/>
            <person name="DeMaso C."/>
            <person name="Dhargay N."/>
            <person name="Dooley K."/>
            <person name="Dooley E."/>
            <person name="Doricent M."/>
            <person name="Dorje P."/>
            <person name="Dorjee K."/>
            <person name="Dupes A."/>
            <person name="Elong R."/>
            <person name="Falk J."/>
            <person name="Farina A."/>
            <person name="Faro S."/>
            <person name="Ferguson D."/>
            <person name="Fisher S."/>
            <person name="Foley C.D."/>
            <person name="Franke A."/>
            <person name="Friedrich D."/>
            <person name="Gadbois L."/>
            <person name="Gearin G."/>
            <person name="Gearin C.R."/>
            <person name="Giannoukos G."/>
            <person name="Goode T."/>
            <person name="Graham J."/>
            <person name="Grandbois E."/>
            <person name="Grewal S."/>
            <person name="Gyaltsen K."/>
            <person name="Hafez N."/>
            <person name="Hagos B."/>
            <person name="Hall J."/>
            <person name="Henson C."/>
            <person name="Hollinger A."/>
            <person name="Honan T."/>
            <person name="Huard M.D."/>
            <person name="Hughes L."/>
            <person name="Hurhula B."/>
            <person name="Husby M.E."/>
            <person name="Kamat A."/>
            <person name="Kanga B."/>
            <person name="Kashin S."/>
            <person name="Khazanovich D."/>
            <person name="Kisner P."/>
            <person name="Lance K."/>
            <person name="Lara M."/>
            <person name="Lee W."/>
            <person name="Lennon N."/>
            <person name="Letendre F."/>
            <person name="LeVine R."/>
            <person name="Lipovsky A."/>
            <person name="Liu X."/>
            <person name="Liu J."/>
            <person name="Liu S."/>
            <person name="Lokyitsang T."/>
            <person name="Lokyitsang Y."/>
            <person name="Lubonja R."/>
            <person name="Lui A."/>
            <person name="MacDonald P."/>
            <person name="Magnisalis V."/>
            <person name="Maru K."/>
            <person name="Matthews C."/>
            <person name="McCusker W."/>
            <person name="McDonough S."/>
            <person name="Mehta T."/>
            <person name="Meldrim J."/>
            <person name="Meneus L."/>
            <person name="Mihai O."/>
            <person name="Mihalev A."/>
            <person name="Mihova T."/>
            <person name="Mittelman R."/>
            <person name="Mlenga V."/>
            <person name="Montmayeur A."/>
            <person name="Mulrain L."/>
            <person name="Navidi A."/>
            <person name="Naylor J."/>
            <person name="Negash T."/>
            <person name="Nguyen T."/>
            <person name="Nguyen N."/>
            <person name="Nicol R."/>
            <person name="Norbu C."/>
            <person name="Norbu N."/>
            <person name="Novod N."/>
            <person name="O'Neill B."/>
            <person name="Osman S."/>
            <person name="Markiewicz E."/>
            <person name="Oyono O.L."/>
            <person name="Patti C."/>
            <person name="Phunkhang P."/>
            <person name="Pierre F."/>
            <person name="Priest M."/>
            <person name="Raghuraman S."/>
            <person name="Rege F."/>
            <person name="Reyes R."/>
            <person name="Rise C."/>
            <person name="Rogov P."/>
            <person name="Ross K."/>
            <person name="Ryan E."/>
            <person name="Settipalli S."/>
            <person name="Shea T."/>
            <person name="Sherpa N."/>
            <person name="Shi L."/>
            <person name="Shih D."/>
            <person name="Sparrow T."/>
            <person name="Spaulding J."/>
            <person name="Stalker J."/>
            <person name="Stange-Thomann N."/>
            <person name="Stavropoulos S."/>
            <person name="Stone C."/>
            <person name="Strader C."/>
            <person name="Tesfaye S."/>
            <person name="Thomson T."/>
            <person name="Thoulutsang Y."/>
            <person name="Thoulutsang D."/>
            <person name="Topham K."/>
            <person name="Topping I."/>
            <person name="Tsamla T."/>
            <person name="Vassiliev H."/>
            <person name="Vo A."/>
            <person name="Wangchuk T."/>
            <person name="Wangdi T."/>
            <person name="Weiand M."/>
            <person name="Wilkinson J."/>
            <person name="Wilson A."/>
            <person name="Yadav S."/>
            <person name="Young G."/>
            <person name="Yu Q."/>
            <person name="Zembek L."/>
            <person name="Zhong D."/>
            <person name="Zimmer A."/>
            <person name="Zwirko Z."/>
            <person name="Jaffe D.B."/>
            <person name="Alvarez P."/>
            <person name="Brockman W."/>
            <person name="Butler J."/>
            <person name="Chin C."/>
            <person name="Gnerre S."/>
            <person name="Grabherr M."/>
            <person name="Kleber M."/>
            <person name="Mauceli E."/>
            <person name="MacCallum I."/>
        </authorList>
    </citation>
    <scope>NUCLEOTIDE SEQUENCE [LARGE SCALE GENOMIC DNA]</scope>
    <source>
        <strain evidence="8">Tucson 15010-1051.87</strain>
    </source>
</reference>
<keyword evidence="3" id="KW-0966">Cell projection</keyword>
<dbReference type="EMBL" id="CH940649">
    <property type="protein sequence ID" value="EDW64120.1"/>
    <property type="molecule type" value="Genomic_DNA"/>
</dbReference>
<feature type="compositionally biased region" description="Basic and acidic residues" evidence="5">
    <location>
        <begin position="75"/>
        <end position="124"/>
    </location>
</feature>
<feature type="region of interest" description="Disordered" evidence="5">
    <location>
        <begin position="36"/>
        <end position="132"/>
    </location>
</feature>
<dbReference type="Proteomes" id="UP000008792">
    <property type="component" value="Unassembled WGS sequence"/>
</dbReference>
<accession>B4LUD4</accession>
<evidence type="ECO:0000256" key="4">
    <source>
        <dbReference type="SAM" id="Coils"/>
    </source>
</evidence>
<keyword evidence="2 4" id="KW-0175">Coiled coil</keyword>
<dbReference type="OMA" id="PFWYRLT"/>
<dbReference type="GO" id="GO:0036064">
    <property type="term" value="C:ciliary basal body"/>
    <property type="evidence" value="ECO:0007669"/>
    <property type="project" value="TreeGrafter"/>
</dbReference>
<protein>
    <recommendedName>
        <fullName evidence="6">CCDC113/CCDC96 coiled-coil domain-containing protein</fullName>
    </recommendedName>
</protein>
<dbReference type="SMR" id="B4LUD4"/>
<dbReference type="OrthoDB" id="10254794at2759"/>
<dbReference type="PANTHER" id="PTHR15654:SF1">
    <property type="entry name" value="COILED-COIL DOMAIN-CONTAINING PROTEIN 96"/>
    <property type="match status" value="1"/>
</dbReference>
<sequence>MEEAAETAAEVLSTEGVVDPAENIKIDLIDTPIIEIEDLQSEAPPTDDEAPKSLDEQTMEAGAEGDTELSVEPLTKLEQEKKRKREERRLANERLRRHYKEPDEAEKPAKLAEYESEEPKETSRVHRSTSRIYITERTSAEIEEDTEILKTALLSEDKDKQAMDELNSDEPSSSDEEEYRRRAVSVSFKGEFLQNFFFPSLSDISTESSEQLLSLRRTLTEKDDMSLVDEGQFVDPLTGEPIKEPIEAEAEQVAEVSAEVEEETSSSSSSFDWPFPLEDEVAAPVKTDVAEYAMEMLLEIHSGIRPTSAESTTAQEAQRLERENRQICIDFLYKAIDDAVDAAEYVDPDVLLASKLDKHKVITDLHRIIADCLAAKHFNHALSSKMYEYYRRVGQFRVFDTLPRHVEEEEFRRLRNALYMLDHFRHKANETKKLNQLLLASVTMDLNYVRNIALSTVESLEKCIRNTLSRKDLQFLPRIIEQELRQMQNVRNEISDNRLWLITRQHTLGRVIERKRNFDQITPDLTMDEFLNAQRDVTALGTKVEERNRELNRMRDRSTKHVHQLAFIREKTSMISVTLINHKQILRRKLRRQNELRDQLLEAKLRHTRLTAQMRELHVKCGLLYKPALLHDYDETVEAVEIKREKVNKCRIIVKDLEARIGKFEEVARSTITSQRMPMKKLRKVPLRNQP</sequence>
<evidence type="ECO:0000313" key="8">
    <source>
        <dbReference type="Proteomes" id="UP000008792"/>
    </source>
</evidence>
<feature type="domain" description="CCDC113/CCDC96 coiled-coil" evidence="6">
    <location>
        <begin position="487"/>
        <end position="662"/>
    </location>
</feature>
<dbReference type="InterPro" id="IPR051885">
    <property type="entry name" value="CC_CF"/>
</dbReference>
<dbReference type="HOGENOM" id="CLU_025228_0_0_1"/>
<dbReference type="Pfam" id="PF13870">
    <property type="entry name" value="CCDC113_CCDC96_CC"/>
    <property type="match status" value="1"/>
</dbReference>
<evidence type="ECO:0000256" key="2">
    <source>
        <dbReference type="ARBA" id="ARBA00023054"/>
    </source>
</evidence>
<dbReference type="InterPro" id="IPR025254">
    <property type="entry name" value="CCDC113/CCDC96_CC"/>
</dbReference>
<dbReference type="eggNOG" id="ENOG502SGZY">
    <property type="taxonomic scope" value="Eukaryota"/>
</dbReference>
<dbReference type="AlphaFoldDB" id="B4LUD4"/>
<dbReference type="GO" id="GO:0060271">
    <property type="term" value="P:cilium assembly"/>
    <property type="evidence" value="ECO:0007669"/>
    <property type="project" value="TreeGrafter"/>
</dbReference>
<comment type="subcellular location">
    <subcellularLocation>
        <location evidence="1">Cell projection</location>
        <location evidence="1">Cilium</location>
    </subcellularLocation>
</comment>
<feature type="compositionally biased region" description="Acidic residues" evidence="5">
    <location>
        <begin position="166"/>
        <end position="177"/>
    </location>
</feature>
<dbReference type="InParanoid" id="B4LUD4"/>
<organism evidence="7 8">
    <name type="scientific">Drosophila virilis</name>
    <name type="common">Fruit fly</name>
    <dbReference type="NCBI Taxonomy" id="7244"/>
    <lineage>
        <taxon>Eukaryota</taxon>
        <taxon>Metazoa</taxon>
        <taxon>Ecdysozoa</taxon>
        <taxon>Arthropoda</taxon>
        <taxon>Hexapoda</taxon>
        <taxon>Insecta</taxon>
        <taxon>Pterygota</taxon>
        <taxon>Neoptera</taxon>
        <taxon>Endopterygota</taxon>
        <taxon>Diptera</taxon>
        <taxon>Brachycera</taxon>
        <taxon>Muscomorpha</taxon>
        <taxon>Ephydroidea</taxon>
        <taxon>Drosophilidae</taxon>
        <taxon>Drosophila</taxon>
    </lineage>
</organism>
<evidence type="ECO:0000256" key="1">
    <source>
        <dbReference type="ARBA" id="ARBA00004138"/>
    </source>
</evidence>
<evidence type="ECO:0000256" key="3">
    <source>
        <dbReference type="ARBA" id="ARBA00023273"/>
    </source>
</evidence>
<dbReference type="GO" id="GO:0005930">
    <property type="term" value="C:axoneme"/>
    <property type="evidence" value="ECO:0007669"/>
    <property type="project" value="TreeGrafter"/>
</dbReference>
<feature type="region of interest" description="Disordered" evidence="5">
    <location>
        <begin position="153"/>
        <end position="180"/>
    </location>
</feature>
<feature type="compositionally biased region" description="Acidic residues" evidence="5">
    <location>
        <begin position="36"/>
        <end position="48"/>
    </location>
</feature>
<dbReference type="KEGG" id="dvi:6627354"/>
<gene>
    <name evidence="7" type="primary">Dvir\GJ24226</name>
    <name evidence="7" type="ORF">Dvir_GJ24226</name>
</gene>
<evidence type="ECO:0000259" key="6">
    <source>
        <dbReference type="Pfam" id="PF13870"/>
    </source>
</evidence>
<feature type="coiled-coil region" evidence="4">
    <location>
        <begin position="583"/>
        <end position="613"/>
    </location>
</feature>
<evidence type="ECO:0000313" key="7">
    <source>
        <dbReference type="EMBL" id="EDW64120.1"/>
    </source>
</evidence>